<feature type="binding site" evidence="9">
    <location>
        <position position="53"/>
    </location>
    <ligand>
        <name>substrate</name>
    </ligand>
</feature>
<proteinExistence type="inferred from homology"/>
<gene>
    <name evidence="9 10" type="primary">bioA</name>
    <name evidence="10" type="ORF">HMPREF0621_0170</name>
</gene>
<keyword evidence="11" id="KW-1185">Reference proteome</keyword>
<keyword evidence="5 9" id="KW-0949">S-adenosyl-L-methionine</keyword>
<sequence length="435" mass="48251">MDEQQLLALDQQHIWHPYAAVNSTMPLFAVERAEGVYIQLKNGKKLIDGMSSWWSAIHGYNHPRLNQAAIHQINEMSHIMFGGFTHQPAVELAQQLVNILPSGLDKIFFADSGSVAVEVAMKMAVQYQQAKGETQRHKFATIRSGYHGDTWHAMSVCDPVTGMHSLFAKGLPMQYFLPQPRVKFGEPWQQSAVQPLKDLFEQHSHEIAGLILEPIVQGAGGMYFYSPDYLVQAKALCKEYGILLIFDEIATGFGRTGKLFACEHANIIPDIMCIGKALTGGYLTLSATITNQVVAETICSGEAKYFMHGPTFMANPLACAIAAESIKLLLESPWQQNIQRIEQQLQQELAQAKALDCVAEVRVLGAIGVIEMKSPVNMASLQPRFVENGVWVRPFGKLVYLMPPYIISSAQLSQLIQGTINSLKQEYLQEETGNA</sequence>
<comment type="cofactor">
    <cofactor evidence="1 9">
        <name>pyridoxal 5'-phosphate</name>
        <dbReference type="ChEBI" id="CHEBI:597326"/>
    </cofactor>
</comment>
<dbReference type="FunFam" id="3.40.640.10:FF:000041">
    <property type="entry name" value="Adenosylmethionine-8-amino-7-oxononanoate aminotransferase"/>
    <property type="match status" value="1"/>
</dbReference>
<feature type="binding site" evidence="9">
    <location>
        <position position="393"/>
    </location>
    <ligand>
        <name>substrate</name>
    </ligand>
</feature>
<dbReference type="PANTHER" id="PTHR42684:SF17">
    <property type="entry name" value="ADENOSYLMETHIONINE-8-AMINO-7-OXONONANOATE AMINOTRANSFERASE"/>
    <property type="match status" value="1"/>
</dbReference>
<dbReference type="Proteomes" id="UP000005519">
    <property type="component" value="Unassembled WGS sequence"/>
</dbReference>
<comment type="similarity">
    <text evidence="9">Belongs to the class-III pyridoxal-phosphate-dependent aminotransferase family. BioA subfamily.</text>
</comment>
<dbReference type="UniPathway" id="UPA00078">
    <property type="reaction ID" value="UER00160"/>
</dbReference>
<comment type="catalytic activity">
    <reaction evidence="8 9">
        <text>(8S)-8-amino-7-oxononanoate + S-adenosyl-L-methionine = S-adenosyl-4-methylsulfanyl-2-oxobutanoate + (7R,8S)-7,8-diammoniononanoate</text>
        <dbReference type="Rhea" id="RHEA:16861"/>
        <dbReference type="ChEBI" id="CHEBI:16490"/>
        <dbReference type="ChEBI" id="CHEBI:59789"/>
        <dbReference type="ChEBI" id="CHEBI:149468"/>
        <dbReference type="ChEBI" id="CHEBI:149469"/>
        <dbReference type="EC" id="2.6.1.62"/>
    </reaction>
</comment>
<dbReference type="SUPFAM" id="SSF53383">
    <property type="entry name" value="PLP-dependent transferases"/>
    <property type="match status" value="1"/>
</dbReference>
<dbReference type="GO" id="GO:0004015">
    <property type="term" value="F:adenosylmethionine-8-amino-7-oxononanoate transaminase activity"/>
    <property type="evidence" value="ECO:0007669"/>
    <property type="project" value="UniProtKB-UniRule"/>
</dbReference>
<evidence type="ECO:0000313" key="11">
    <source>
        <dbReference type="Proteomes" id="UP000005519"/>
    </source>
</evidence>
<feature type="site" description="Participates in the substrate recognition with KAPA and in a stacking interaction with the adenine ring of SAM" evidence="9">
    <location>
        <position position="18"/>
    </location>
</feature>
<comment type="function">
    <text evidence="9">Catalyzes the transfer of the alpha-amino group from S-adenosyl-L-methionine (SAM) to 7-keto-8-aminopelargonic acid (KAPA) to form 7,8-diaminopelargonic acid (DAPA). It is the only aminotransferase known to utilize SAM as an amino donor.</text>
</comment>
<keyword evidence="3 9" id="KW-0032">Aminotransferase</keyword>
<comment type="pathway">
    <text evidence="2 9">Cofactor biosynthesis; biotin biosynthesis; 7,8-diaminononanoate from 8-amino-7-oxononanoate (SAM route): step 1/1.</text>
</comment>
<dbReference type="GO" id="GO:0030170">
    <property type="term" value="F:pyridoxal phosphate binding"/>
    <property type="evidence" value="ECO:0007669"/>
    <property type="project" value="UniProtKB-UniRule"/>
</dbReference>
<dbReference type="Pfam" id="PF00202">
    <property type="entry name" value="Aminotran_3"/>
    <property type="match status" value="1"/>
</dbReference>
<dbReference type="GO" id="GO:0009102">
    <property type="term" value="P:biotin biosynthetic process"/>
    <property type="evidence" value="ECO:0007669"/>
    <property type="project" value="UniProtKB-UniRule"/>
</dbReference>
<feature type="binding site" evidence="9">
    <location>
        <position position="247"/>
    </location>
    <ligand>
        <name>pyridoxal 5'-phosphate</name>
        <dbReference type="ChEBI" id="CHEBI:597326"/>
    </ligand>
</feature>
<dbReference type="HOGENOM" id="CLU_016922_4_3_6"/>
<comment type="caution">
    <text evidence="10">The sequence shown here is derived from an EMBL/GenBank/DDBJ whole genome shotgun (WGS) entry which is preliminary data.</text>
</comment>
<evidence type="ECO:0000256" key="3">
    <source>
        <dbReference type="ARBA" id="ARBA00022576"/>
    </source>
</evidence>
<evidence type="ECO:0000256" key="6">
    <source>
        <dbReference type="ARBA" id="ARBA00022756"/>
    </source>
</evidence>
<organism evidence="10 11">
    <name type="scientific">Pasteurella dagmatis ATCC 43325</name>
    <dbReference type="NCBI Taxonomy" id="667128"/>
    <lineage>
        <taxon>Bacteria</taxon>
        <taxon>Pseudomonadati</taxon>
        <taxon>Pseudomonadota</taxon>
        <taxon>Gammaproteobacteria</taxon>
        <taxon>Pasteurellales</taxon>
        <taxon>Pasteurellaceae</taxon>
        <taxon>Pasteurella</taxon>
    </lineage>
</organism>
<dbReference type="InterPro" id="IPR049704">
    <property type="entry name" value="Aminotrans_3_PPA_site"/>
</dbReference>
<keyword evidence="6 9" id="KW-0093">Biotin biosynthesis</keyword>
<evidence type="ECO:0000256" key="5">
    <source>
        <dbReference type="ARBA" id="ARBA00022691"/>
    </source>
</evidence>
<evidence type="ECO:0000256" key="4">
    <source>
        <dbReference type="ARBA" id="ARBA00022679"/>
    </source>
</evidence>
<evidence type="ECO:0000256" key="9">
    <source>
        <dbReference type="HAMAP-Rule" id="MF_00834"/>
    </source>
</evidence>
<dbReference type="PROSITE" id="PS00600">
    <property type="entry name" value="AA_TRANSFER_CLASS_3"/>
    <property type="match status" value="1"/>
</dbReference>
<reference evidence="10 11" key="1">
    <citation type="submission" date="2009-10" db="EMBL/GenBank/DDBJ databases">
        <authorList>
            <person name="Muzny D."/>
            <person name="Qin X."/>
            <person name="Deng J."/>
            <person name="Jiang H."/>
            <person name="Liu Y."/>
            <person name="Qu J."/>
            <person name="Song X.-Z."/>
            <person name="Zhang L."/>
            <person name="Thornton R."/>
            <person name="Coyle M."/>
            <person name="Francisco L."/>
            <person name="Jackson L."/>
            <person name="Javaid M."/>
            <person name="Korchina V."/>
            <person name="Kovar C."/>
            <person name="Mata R."/>
            <person name="Mathew T."/>
            <person name="Ngo R."/>
            <person name="Nguyen L."/>
            <person name="Nguyen N."/>
            <person name="Okwuonu G."/>
            <person name="Ongeri F."/>
            <person name="Pham C."/>
            <person name="Simmons D."/>
            <person name="Wilczek-Boney K."/>
            <person name="Hale W."/>
            <person name="Jakkamsetti A."/>
            <person name="Pham P."/>
            <person name="Ruth R."/>
            <person name="San Lucas F."/>
            <person name="Warren J."/>
            <person name="Zhang J."/>
            <person name="Zhao Z."/>
            <person name="Zhou C."/>
            <person name="Zhu D."/>
            <person name="Lee S."/>
            <person name="Bess C."/>
            <person name="Blankenburg K."/>
            <person name="Forbes L."/>
            <person name="Fu Q."/>
            <person name="Gubbala S."/>
            <person name="Hirani K."/>
            <person name="Jayaseelan J.C."/>
            <person name="Lara F."/>
            <person name="Munidasa M."/>
            <person name="Palculict T."/>
            <person name="Patil S."/>
            <person name="Pu L.-L."/>
            <person name="Saada N."/>
            <person name="Tang L."/>
            <person name="Weissenberger G."/>
            <person name="Zhu Y."/>
            <person name="Hemphill L."/>
            <person name="Shang Y."/>
            <person name="Youmans B."/>
            <person name="Ayvaz T."/>
            <person name="Ross M."/>
            <person name="Santibanez J."/>
            <person name="Aqrawi P."/>
            <person name="Gross S."/>
            <person name="Joshi V."/>
            <person name="Fowler G."/>
            <person name="Nazareth L."/>
            <person name="Reid J."/>
            <person name="Worley K."/>
            <person name="Petrosino J."/>
            <person name="Highlander S."/>
            <person name="Gibbs R."/>
        </authorList>
    </citation>
    <scope>NUCLEOTIDE SEQUENCE [LARGE SCALE GENOMIC DNA]</scope>
    <source>
        <strain evidence="10 11">ATCC 43325</strain>
    </source>
</reference>
<dbReference type="HAMAP" id="MF_00834">
    <property type="entry name" value="BioA"/>
    <property type="match status" value="1"/>
</dbReference>
<comment type="subcellular location">
    <subcellularLocation>
        <location evidence="9">Cytoplasm</location>
    </subcellularLocation>
</comment>
<evidence type="ECO:0000256" key="1">
    <source>
        <dbReference type="ARBA" id="ARBA00001933"/>
    </source>
</evidence>
<feature type="binding site" evidence="9">
    <location>
        <position position="309"/>
    </location>
    <ligand>
        <name>substrate</name>
    </ligand>
</feature>
<dbReference type="InterPro" id="IPR005814">
    <property type="entry name" value="Aminotrans_3"/>
</dbReference>
<dbReference type="InterPro" id="IPR015422">
    <property type="entry name" value="PyrdxlP-dep_Trfase_small"/>
</dbReference>
<keyword evidence="4 9" id="KW-0808">Transferase</keyword>
<evidence type="ECO:0000256" key="7">
    <source>
        <dbReference type="ARBA" id="ARBA00022898"/>
    </source>
</evidence>
<dbReference type="PIRSF" id="PIRSF000521">
    <property type="entry name" value="Transaminase_4ab_Lys_Orn"/>
    <property type="match status" value="1"/>
</dbReference>
<dbReference type="GO" id="GO:0005737">
    <property type="term" value="C:cytoplasm"/>
    <property type="evidence" value="ECO:0007669"/>
    <property type="project" value="UniProtKB-SubCell"/>
</dbReference>
<evidence type="ECO:0000256" key="8">
    <source>
        <dbReference type="ARBA" id="ARBA00048449"/>
    </source>
</evidence>
<feature type="modified residue" description="N6-(pyridoxal phosphate)lysine" evidence="9">
    <location>
        <position position="276"/>
    </location>
</feature>
<name>C9PME6_9PAST</name>
<keyword evidence="7 9" id="KW-0663">Pyridoxal phosphate</keyword>
<dbReference type="Gene3D" id="3.90.1150.10">
    <property type="entry name" value="Aspartate Aminotransferase, domain 1"/>
    <property type="match status" value="1"/>
</dbReference>
<dbReference type="STRING" id="667128.HMPREF0621_0170"/>
<dbReference type="CDD" id="cd00610">
    <property type="entry name" value="OAT_like"/>
    <property type="match status" value="1"/>
</dbReference>
<feature type="binding site" evidence="9">
    <location>
        <position position="276"/>
    </location>
    <ligand>
        <name>substrate</name>
    </ligand>
</feature>
<keyword evidence="9" id="KW-0963">Cytoplasm</keyword>
<accession>C9PME6</accession>
<dbReference type="OrthoDB" id="9801052at2"/>
<dbReference type="NCBIfam" id="NF004624">
    <property type="entry name" value="PRK05964.1"/>
    <property type="match status" value="1"/>
</dbReference>
<dbReference type="EMBL" id="ACZR01000001">
    <property type="protein sequence ID" value="EEX51366.1"/>
    <property type="molecule type" value="Genomic_DNA"/>
</dbReference>
<feature type="binding site" evidence="9">
    <location>
        <begin position="113"/>
        <end position="114"/>
    </location>
    <ligand>
        <name>pyridoxal 5'-phosphate</name>
        <dbReference type="ChEBI" id="CHEBI:597326"/>
    </ligand>
</feature>
<dbReference type="Gene3D" id="3.40.640.10">
    <property type="entry name" value="Type I PLP-dependent aspartate aminotransferase-like (Major domain)"/>
    <property type="match status" value="1"/>
</dbReference>
<protein>
    <recommendedName>
        <fullName evidence="9">Adenosylmethionine-8-amino-7-oxononanoate aminotransferase</fullName>
        <ecNumber evidence="9">2.6.1.62</ecNumber>
    </recommendedName>
    <alternativeName>
        <fullName evidence="9">7,8-diamino-pelargonic acid aminotransferase</fullName>
        <shortName evidence="9">DAPA AT</shortName>
        <shortName evidence="9">DAPA aminotransferase</shortName>
    </alternativeName>
    <alternativeName>
        <fullName evidence="9">7,8-diaminononanoate synthase</fullName>
        <shortName evidence="9">DANS</shortName>
    </alternativeName>
    <alternativeName>
        <fullName evidence="9">Diaminopelargonic acid synthase</fullName>
    </alternativeName>
</protein>
<dbReference type="InterPro" id="IPR005815">
    <property type="entry name" value="BioA"/>
</dbReference>
<comment type="subunit">
    <text evidence="9">Homodimer.</text>
</comment>
<evidence type="ECO:0000313" key="10">
    <source>
        <dbReference type="EMBL" id="EEX51366.1"/>
    </source>
</evidence>
<feature type="binding site" evidence="9">
    <location>
        <begin position="310"/>
        <end position="311"/>
    </location>
    <ligand>
        <name>pyridoxal 5'-phosphate</name>
        <dbReference type="ChEBI" id="CHEBI:597326"/>
    </ligand>
</feature>
<dbReference type="NCBIfam" id="NF005940">
    <property type="entry name" value="PRK07986.1"/>
    <property type="match status" value="1"/>
</dbReference>
<dbReference type="EC" id="2.6.1.62" evidence="9"/>
<feature type="binding site" evidence="9">
    <location>
        <position position="146"/>
    </location>
    <ligand>
        <name>substrate</name>
    </ligand>
</feature>
<evidence type="ECO:0000256" key="2">
    <source>
        <dbReference type="ARBA" id="ARBA00005063"/>
    </source>
</evidence>
<dbReference type="RefSeq" id="WP_005765118.1">
    <property type="nucleotide sequence ID" value="NZ_GG704815.1"/>
</dbReference>
<dbReference type="InterPro" id="IPR015424">
    <property type="entry name" value="PyrdxlP-dep_Trfase"/>
</dbReference>
<dbReference type="PANTHER" id="PTHR42684">
    <property type="entry name" value="ADENOSYLMETHIONINE-8-AMINO-7-OXONONANOATE AMINOTRANSFERASE"/>
    <property type="match status" value="1"/>
</dbReference>
<dbReference type="NCBIfam" id="TIGR00508">
    <property type="entry name" value="bioA"/>
    <property type="match status" value="1"/>
</dbReference>
<dbReference type="AlphaFoldDB" id="C9PME6"/>
<dbReference type="InterPro" id="IPR015421">
    <property type="entry name" value="PyrdxlP-dep_Trfase_major"/>
</dbReference>